<dbReference type="EMBL" id="AWOR01000083">
    <property type="protein sequence ID" value="KGH25471.1"/>
    <property type="molecule type" value="Genomic_DNA"/>
</dbReference>
<dbReference type="Pfam" id="PF01609">
    <property type="entry name" value="DDE_Tnp_1"/>
    <property type="match status" value="1"/>
</dbReference>
<evidence type="ECO:0000259" key="1">
    <source>
        <dbReference type="Pfam" id="PF01609"/>
    </source>
</evidence>
<dbReference type="PANTHER" id="PTHR30007">
    <property type="entry name" value="PHP DOMAIN PROTEIN"/>
    <property type="match status" value="1"/>
</dbReference>
<dbReference type="InterPro" id="IPR002559">
    <property type="entry name" value="Transposase_11"/>
</dbReference>
<dbReference type="AlphaFoldDB" id="A0A096F569"/>
<dbReference type="GO" id="GO:0003677">
    <property type="term" value="F:DNA binding"/>
    <property type="evidence" value="ECO:0007669"/>
    <property type="project" value="InterPro"/>
</dbReference>
<dbReference type="PANTHER" id="PTHR30007:SF1">
    <property type="entry name" value="BLR1914 PROTEIN"/>
    <property type="match status" value="1"/>
</dbReference>
<dbReference type="Proteomes" id="UP000029553">
    <property type="component" value="Unassembled WGS sequence"/>
</dbReference>
<evidence type="ECO:0000313" key="3">
    <source>
        <dbReference type="Proteomes" id="UP000029553"/>
    </source>
</evidence>
<evidence type="ECO:0000313" key="2">
    <source>
        <dbReference type="EMBL" id="KGH25471.1"/>
    </source>
</evidence>
<feature type="domain" description="Transposase IS4-like" evidence="1">
    <location>
        <begin position="19"/>
        <end position="104"/>
    </location>
</feature>
<comment type="caution">
    <text evidence="2">The sequence shown here is derived from an EMBL/GenBank/DDBJ whole genome shotgun (WGS) entry which is preliminary data.</text>
</comment>
<dbReference type="GO" id="GO:0006313">
    <property type="term" value="P:DNA transposition"/>
    <property type="evidence" value="ECO:0007669"/>
    <property type="project" value="InterPro"/>
</dbReference>
<name>A0A096F569_COMTE</name>
<organism evidence="2 3">
    <name type="scientific">Comamonas testosteroni</name>
    <name type="common">Pseudomonas testosteroni</name>
    <dbReference type="NCBI Taxonomy" id="285"/>
    <lineage>
        <taxon>Bacteria</taxon>
        <taxon>Pseudomonadati</taxon>
        <taxon>Pseudomonadota</taxon>
        <taxon>Betaproteobacteria</taxon>
        <taxon>Burkholderiales</taxon>
        <taxon>Comamonadaceae</taxon>
        <taxon>Comamonas</taxon>
    </lineage>
</organism>
<accession>A0A096F569</accession>
<protein>
    <submittedName>
        <fullName evidence="2">Transposase IS4</fullName>
    </submittedName>
</protein>
<reference evidence="2 3" key="1">
    <citation type="submission" date="2013-09" db="EMBL/GenBank/DDBJ databases">
        <title>High correlation between genotypes and phenotypes of environmental bacteria Comamonas testosteroni strains.</title>
        <authorList>
            <person name="Liu L."/>
            <person name="Zhu W."/>
            <person name="Xia X."/>
            <person name="Xu B."/>
            <person name="Luo M."/>
            <person name="Wang G."/>
        </authorList>
    </citation>
    <scope>NUCLEOTIDE SEQUENCE [LARGE SCALE GENOMIC DNA]</scope>
    <source>
        <strain evidence="2 3">JL40</strain>
    </source>
</reference>
<dbReference type="GO" id="GO:0004803">
    <property type="term" value="F:transposase activity"/>
    <property type="evidence" value="ECO:0007669"/>
    <property type="project" value="InterPro"/>
</dbReference>
<proteinExistence type="predicted"/>
<gene>
    <name evidence="2" type="ORF">P353_24970</name>
</gene>
<sequence length="113" mass="13400">MMFEKCMDAIPAITGWHGRARKRPVKLLADKGYDYKRCGAHLKRRGIDNRIARRGIESSEKLDKHRWVVERTHEWFAGFDKLRNRFEMWLDIHEALLKLAAAIICACIVDQWY</sequence>